<dbReference type="Pfam" id="PF00208">
    <property type="entry name" value="ELFV_dehydrog"/>
    <property type="match status" value="1"/>
</dbReference>
<dbReference type="InterPro" id="IPR033922">
    <property type="entry name" value="NAD_bind_Glu_DH"/>
</dbReference>
<name>A0ABD5P753_9EURY</name>
<dbReference type="InterPro" id="IPR006097">
    <property type="entry name" value="Glu/Leu/Phe/Val/Trp_DH_dimer"/>
</dbReference>
<dbReference type="PROSITE" id="PS00074">
    <property type="entry name" value="GLFV_DEHYDROGENASE"/>
    <property type="match status" value="1"/>
</dbReference>
<evidence type="ECO:0000256" key="8">
    <source>
        <dbReference type="SAM" id="MobiDB-lite"/>
    </source>
</evidence>
<dbReference type="EMBL" id="JBHSDS010000001">
    <property type="protein sequence ID" value="MFC4356513.1"/>
    <property type="molecule type" value="Genomic_DNA"/>
</dbReference>
<dbReference type="Proteomes" id="UP001595921">
    <property type="component" value="Unassembled WGS sequence"/>
</dbReference>
<dbReference type="InterPro" id="IPR046346">
    <property type="entry name" value="Aminoacid_DH-like_N_sf"/>
</dbReference>
<evidence type="ECO:0000256" key="5">
    <source>
        <dbReference type="PIRSR" id="PIRSR000185-1"/>
    </source>
</evidence>
<sequence>MSTRHPSDRTDSSPIDSSPAEAETEDGSVPAGETPVETARRQLDAALDRADVEPALADRLRRPDHVHRVSFPVHRDDGTRETVVGYRVQHDDSRGPYKGGVRYHPGVGESECLALAMWMTWKCAVVDVPFGGAKGGVVVDPSTLNRAEHERLTYGLAAALSGAVGPQRDVVAPDVGTDASTMRAFADAAGDPAVATGKPLSAGGCRGREAAPGRSVALAARYAWESTGAPLDAATVAVQGFGSVGANAARLLDEWGASVVAVSDVDGAVYDPSGLDLGRAASDVPGRLDHDAGVGTLTNEHLLGLGVDVLVPAAVGGVLTADNAPGVRADVVVEGANGPTTTAADAVFEERGVTVVPDIVANAGGVTASYFEWVQTRRATRWSRERVHAELDDRIERALETVASTAARRDVTWRQAAYLLAVERVAAAHRRRKAAP</sequence>
<evidence type="ECO:0000256" key="1">
    <source>
        <dbReference type="ARBA" id="ARBA00006382"/>
    </source>
</evidence>
<dbReference type="Gene3D" id="3.40.50.10860">
    <property type="entry name" value="Leucine Dehydrogenase, chain A, domain 1"/>
    <property type="match status" value="1"/>
</dbReference>
<dbReference type="PRINTS" id="PR00082">
    <property type="entry name" value="GLFDHDRGNASE"/>
</dbReference>
<gene>
    <name evidence="10" type="ORF">ACFO0N_00955</name>
</gene>
<accession>A0ABD5P753</accession>
<organism evidence="10 11">
    <name type="scientific">Halobium salinum</name>
    <dbReference type="NCBI Taxonomy" id="1364940"/>
    <lineage>
        <taxon>Archaea</taxon>
        <taxon>Methanobacteriati</taxon>
        <taxon>Methanobacteriota</taxon>
        <taxon>Stenosarchaea group</taxon>
        <taxon>Halobacteria</taxon>
        <taxon>Halobacteriales</taxon>
        <taxon>Haloferacaceae</taxon>
        <taxon>Halobium</taxon>
    </lineage>
</organism>
<dbReference type="CDD" id="cd01076">
    <property type="entry name" value="NAD_bind_1_Glu_DH"/>
    <property type="match status" value="1"/>
</dbReference>
<evidence type="ECO:0000256" key="7">
    <source>
        <dbReference type="RuleBase" id="RU004417"/>
    </source>
</evidence>
<evidence type="ECO:0000259" key="9">
    <source>
        <dbReference type="SMART" id="SM00839"/>
    </source>
</evidence>
<proteinExistence type="inferred from homology"/>
<dbReference type="InterPro" id="IPR036291">
    <property type="entry name" value="NAD(P)-bd_dom_sf"/>
</dbReference>
<feature type="active site" description="Proton donor" evidence="5">
    <location>
        <position position="134"/>
    </location>
</feature>
<feature type="domain" description="Glutamate/phenylalanine/leucine/valine/L-tryptophan dehydrogenase C-terminal" evidence="9">
    <location>
        <begin position="205"/>
        <end position="433"/>
    </location>
</feature>
<dbReference type="PANTHER" id="PTHR11606:SF13">
    <property type="entry name" value="GLUTAMATE DEHYDROGENASE 1, MITOCHONDRIAL"/>
    <property type="match status" value="1"/>
</dbReference>
<dbReference type="Gene3D" id="3.40.50.720">
    <property type="entry name" value="NAD(P)-binding Rossmann-like Domain"/>
    <property type="match status" value="1"/>
</dbReference>
<evidence type="ECO:0000256" key="6">
    <source>
        <dbReference type="PIRSR" id="PIRSR000185-3"/>
    </source>
</evidence>
<dbReference type="InterPro" id="IPR033524">
    <property type="entry name" value="Glu/Leu/Phe/Val_DH_AS"/>
</dbReference>
<dbReference type="RefSeq" id="WP_267624866.1">
    <property type="nucleotide sequence ID" value="NZ_JAODIW010000010.1"/>
</dbReference>
<evidence type="ECO:0000313" key="11">
    <source>
        <dbReference type="Proteomes" id="UP001595921"/>
    </source>
</evidence>
<dbReference type="PIRSF" id="PIRSF000185">
    <property type="entry name" value="Glu_DH"/>
    <property type="match status" value="1"/>
</dbReference>
<dbReference type="GO" id="GO:0016491">
    <property type="term" value="F:oxidoreductase activity"/>
    <property type="evidence" value="ECO:0007669"/>
    <property type="project" value="UniProtKB-KW"/>
</dbReference>
<evidence type="ECO:0000256" key="3">
    <source>
        <dbReference type="ARBA" id="ARBA00023002"/>
    </source>
</evidence>
<dbReference type="Pfam" id="PF02812">
    <property type="entry name" value="ELFV_dehydrog_N"/>
    <property type="match status" value="1"/>
</dbReference>
<dbReference type="PANTHER" id="PTHR11606">
    <property type="entry name" value="GLUTAMATE DEHYDROGENASE"/>
    <property type="match status" value="1"/>
</dbReference>
<comment type="similarity">
    <text evidence="1 4 7">Belongs to the Glu/Leu/Phe/Val dehydrogenases family.</text>
</comment>
<evidence type="ECO:0000256" key="2">
    <source>
        <dbReference type="ARBA" id="ARBA00011643"/>
    </source>
</evidence>
<feature type="site" description="Important for catalysis" evidence="6">
    <location>
        <position position="174"/>
    </location>
</feature>
<dbReference type="SMART" id="SM00839">
    <property type="entry name" value="ELFV_dehydrog"/>
    <property type="match status" value="1"/>
</dbReference>
<evidence type="ECO:0000256" key="4">
    <source>
        <dbReference type="PIRNR" id="PIRNR000185"/>
    </source>
</evidence>
<dbReference type="InterPro" id="IPR014362">
    <property type="entry name" value="Glu_DH"/>
</dbReference>
<feature type="compositionally biased region" description="Basic and acidic residues" evidence="8">
    <location>
        <begin position="1"/>
        <end position="11"/>
    </location>
</feature>
<dbReference type="AlphaFoldDB" id="A0ABD5P753"/>
<evidence type="ECO:0000313" key="10">
    <source>
        <dbReference type="EMBL" id="MFC4356513.1"/>
    </source>
</evidence>
<keyword evidence="3 4" id="KW-0560">Oxidoreductase</keyword>
<comment type="caution">
    <text evidence="10">The sequence shown here is derived from an EMBL/GenBank/DDBJ whole genome shotgun (WGS) entry which is preliminary data.</text>
</comment>
<reference evidence="10 11" key="1">
    <citation type="journal article" date="2019" name="Int. J. Syst. Evol. Microbiol.">
        <title>The Global Catalogue of Microorganisms (GCM) 10K type strain sequencing project: providing services to taxonomists for standard genome sequencing and annotation.</title>
        <authorList>
            <consortium name="The Broad Institute Genomics Platform"/>
            <consortium name="The Broad Institute Genome Sequencing Center for Infectious Disease"/>
            <person name="Wu L."/>
            <person name="Ma J."/>
        </authorList>
    </citation>
    <scope>NUCLEOTIDE SEQUENCE [LARGE SCALE GENOMIC DNA]</scope>
    <source>
        <strain evidence="10 11">CGMCC 1.12553</strain>
    </source>
</reference>
<protein>
    <recommendedName>
        <fullName evidence="4">Glutamate dehydrogenase</fullName>
    </recommendedName>
</protein>
<dbReference type="SUPFAM" id="SSF53223">
    <property type="entry name" value="Aminoacid dehydrogenase-like, N-terminal domain"/>
    <property type="match status" value="1"/>
</dbReference>
<feature type="region of interest" description="Disordered" evidence="8">
    <location>
        <begin position="1"/>
        <end position="41"/>
    </location>
</feature>
<dbReference type="SUPFAM" id="SSF51735">
    <property type="entry name" value="NAD(P)-binding Rossmann-fold domains"/>
    <property type="match status" value="1"/>
</dbReference>
<dbReference type="InterPro" id="IPR006096">
    <property type="entry name" value="Glu/Leu/Phe/Val/Trp_DH_C"/>
</dbReference>
<keyword evidence="11" id="KW-1185">Reference proteome</keyword>
<comment type="subunit">
    <text evidence="2">Homohexamer.</text>
</comment>
<dbReference type="InterPro" id="IPR006095">
    <property type="entry name" value="Glu/Leu/Phe/Val/Trp_DH"/>
</dbReference>